<comment type="cofactor">
    <cofactor evidence="12">
        <name>[2Fe-2S] cluster</name>
        <dbReference type="ChEBI" id="CHEBI:190135"/>
    </cofactor>
</comment>
<evidence type="ECO:0000256" key="7">
    <source>
        <dbReference type="ARBA" id="ARBA00022723"/>
    </source>
</evidence>
<dbReference type="Proteomes" id="UP001497444">
    <property type="component" value="Chromosome 2"/>
</dbReference>
<dbReference type="PIRSF" id="PIRSF000127">
    <property type="entry name" value="Xanthine_DH"/>
    <property type="match status" value="1"/>
</dbReference>
<evidence type="ECO:0000256" key="1">
    <source>
        <dbReference type="ARBA" id="ARBA00001924"/>
    </source>
</evidence>
<dbReference type="PROSITE" id="PS00197">
    <property type="entry name" value="2FE2S_FER_1"/>
    <property type="match status" value="1"/>
</dbReference>
<sequence length="1335" mass="145118">MPSYTKSHVQFELNGEHVTVEEPDPKAVLGDYLRLERGLTGLQMPCRQGGCGSCTVILSPIRCSSSDSSSSSSSSSSGKKKKKDAVHVAAANHAGDDDGGSGGGDDDEPLKHRPVNACLLPLCSVDGKRVTTVEGIGSTKHGLHPVQQAIVTHNGTQCGFCTPGMVMSMYGLVVNNSQPTTQQVEDQLDGNLCRCTGYRPILDGFQTFANCNNNNNKRMCNKSGEQCASECDKKGDMEELGSKRMERWELPDARLMVSRDGLKWVRAVSLDELYALLQTTKHKGRTIRMVRGNTSSGIYPPPPVDVLADISHISKLMELSVQEKGISIGGAVPITDFMVLLERNQSLSPSYGPLLKHLKRVAHNQVRNIGSVAGNLMLTHAHGEFASDISTILMAAEAKLRVGFAWENGDEHVISLEQFFNLSLDGAVIVEIFIPVMKASARFFTYKVALRRVNAHALFNAGFKLAVNSTKGVFESNCVIVYGGVRPYPQRARKTEAYLAGKKVFDPKVFADAVQILQRELVVDPALGRTEYRTRLLATFFYKAFLSLFPIDTIPPRLRSSIVEYVRPVSQGEISFDEGDPSEYPVSKPIPKLSAGLQATGEAQYLDDMVVGGSLYATFVQATVANAALKSIDPSKALAMKGVITFISAASLKADKYCNLVSEDEEVFASERVLYYGQAVGLIVANTKALADEAAKLVVVTYSDVQKPILTFEDAIAADSFYEDRRVDLQIGTPEIAMQSADVVIEGQASVGHQYHFHLETQRAICIPGEDNSMDVYSSTQNPSQVQHCVGVGLNQPQHKITVHVKRLGGAYGSKLNRAVPIAMACALAADKLQKPVKLILDIGTNMQVVGGRSPYHCDYKIGVMKDGRITSLQLRILNNHGAHFDFEYPMLEAIPVFIDNVYKIPNWDIKGKAARTNLPACTWMRGPVFVETVFMMETMMEHVASVLGMAPDLVREVNMYKKGDTTLAGQYLEFCNVKEVLDSIKESSGYETRVKQVKEFNSLNQWVKRGISLIPVKFSASWTAVQHIALVNIYPDGSISIHQSGCEMGQGLDVKVAQVAAMTLGSIVEGGLDMANIKVQTTTTVIANNVGESGGSVTSELCAMAVQVACNKLVERLRVTSRMLTTLGRKPSWHELIEAALTSGIDLQARARIYPGPNQNGPFQYLSFAAAVTEVEVDILTGDTRILRGDILLDCGKSLNPAIDIGQVHGAYVQGIGYYLSEEYQIDAANGKLTTNSTWNYKVPSSKDIPHDFRASLLPNSSNPSGFLRSKFSGEPPYGTACSVLFAVQQAVAAGREEIGANDWCSLSAPATVEKVALAANVPTSFLSLPLQSQ</sequence>
<dbReference type="InterPro" id="IPR008274">
    <property type="entry name" value="AldOxase/xan_DH_MoCoBD1"/>
</dbReference>
<dbReference type="InterPro" id="IPR037165">
    <property type="entry name" value="AldOxase/xan_DH_Mopterin-bd_sf"/>
</dbReference>
<evidence type="ECO:0000256" key="2">
    <source>
        <dbReference type="ARBA" id="ARBA00001974"/>
    </source>
</evidence>
<proteinExistence type="inferred from homology"/>
<evidence type="ECO:0000256" key="11">
    <source>
        <dbReference type="ARBA" id="ARBA00023014"/>
    </source>
</evidence>
<feature type="domain" description="FAD-binding PCMH-type" evidence="14">
    <location>
        <begin position="257"/>
        <end position="439"/>
    </location>
</feature>
<dbReference type="Gene3D" id="3.90.1170.50">
    <property type="entry name" value="Aldehyde oxidase/xanthine dehydrogenase, a/b hammerhead"/>
    <property type="match status" value="1"/>
</dbReference>
<feature type="region of interest" description="Disordered" evidence="13">
    <location>
        <begin position="63"/>
        <end position="110"/>
    </location>
</feature>
<keyword evidence="9" id="KW-0560">Oxidoreductase</keyword>
<evidence type="ECO:0000256" key="12">
    <source>
        <dbReference type="ARBA" id="ARBA00034078"/>
    </source>
</evidence>
<dbReference type="Gene3D" id="3.30.365.10">
    <property type="entry name" value="Aldehyde oxidase/xanthine dehydrogenase, molybdopterin binding domain"/>
    <property type="match status" value="4"/>
</dbReference>
<dbReference type="Pfam" id="PF01799">
    <property type="entry name" value="Fer2_2"/>
    <property type="match status" value="1"/>
</dbReference>
<dbReference type="InterPro" id="IPR001041">
    <property type="entry name" value="2Fe-2S_ferredoxin-type"/>
</dbReference>
<evidence type="ECO:0000256" key="8">
    <source>
        <dbReference type="ARBA" id="ARBA00022827"/>
    </source>
</evidence>
<dbReference type="InterPro" id="IPR005107">
    <property type="entry name" value="CO_DH_flav_C"/>
</dbReference>
<comment type="cofactor">
    <cofactor evidence="2">
        <name>FAD</name>
        <dbReference type="ChEBI" id="CHEBI:57692"/>
    </cofactor>
</comment>
<reference evidence="15 16" key="1">
    <citation type="submission" date="2024-02" db="EMBL/GenBank/DDBJ databases">
        <authorList>
            <consortium name="ELIXIR-Norway"/>
            <consortium name="Elixir Norway"/>
        </authorList>
    </citation>
    <scope>NUCLEOTIDE SEQUENCE [LARGE SCALE GENOMIC DNA]</scope>
</reference>
<dbReference type="Gene3D" id="3.10.20.30">
    <property type="match status" value="1"/>
</dbReference>
<dbReference type="InterPro" id="IPR000674">
    <property type="entry name" value="Ald_Oxase/Xan_DH_a/b"/>
</dbReference>
<dbReference type="InterPro" id="IPR036010">
    <property type="entry name" value="2Fe-2S_ferredoxin-like_sf"/>
</dbReference>
<evidence type="ECO:0000256" key="5">
    <source>
        <dbReference type="ARBA" id="ARBA00022630"/>
    </source>
</evidence>
<evidence type="ECO:0000256" key="3">
    <source>
        <dbReference type="ARBA" id="ARBA00006849"/>
    </source>
</evidence>
<dbReference type="Pfam" id="PF03450">
    <property type="entry name" value="CO_deh_flav_C"/>
    <property type="match status" value="1"/>
</dbReference>
<dbReference type="Gene3D" id="3.30.465.10">
    <property type="match status" value="1"/>
</dbReference>
<accession>A0ABP0WRB5</accession>
<dbReference type="Pfam" id="PF00941">
    <property type="entry name" value="FAD_binding_5"/>
    <property type="match status" value="1"/>
</dbReference>
<evidence type="ECO:0000256" key="9">
    <source>
        <dbReference type="ARBA" id="ARBA00023002"/>
    </source>
</evidence>
<keyword evidence="7" id="KW-0479">Metal-binding</keyword>
<keyword evidence="5" id="KW-0285">Flavoprotein</keyword>
<dbReference type="InterPro" id="IPR036318">
    <property type="entry name" value="FAD-bd_PCMH-like_sf"/>
</dbReference>
<dbReference type="Gene3D" id="1.10.150.120">
    <property type="entry name" value="[2Fe-2S]-binding domain"/>
    <property type="match status" value="1"/>
</dbReference>
<dbReference type="PANTHER" id="PTHR11908">
    <property type="entry name" value="XANTHINE DEHYDROGENASE"/>
    <property type="match status" value="1"/>
</dbReference>
<dbReference type="SUPFAM" id="SSF54665">
    <property type="entry name" value="CO dehydrogenase molybdoprotein N-domain-like"/>
    <property type="match status" value="1"/>
</dbReference>
<dbReference type="SUPFAM" id="SSF56176">
    <property type="entry name" value="FAD-binding/transporter-associated domain-like"/>
    <property type="match status" value="1"/>
</dbReference>
<dbReference type="CDD" id="cd00207">
    <property type="entry name" value="fer2"/>
    <property type="match status" value="1"/>
</dbReference>
<dbReference type="Pfam" id="PF00111">
    <property type="entry name" value="Fer2"/>
    <property type="match status" value="1"/>
</dbReference>
<dbReference type="Pfam" id="PF20256">
    <property type="entry name" value="MoCoBD_2"/>
    <property type="match status" value="1"/>
</dbReference>
<dbReference type="EMBL" id="OZ020097">
    <property type="protein sequence ID" value="CAK9267912.1"/>
    <property type="molecule type" value="Genomic_DNA"/>
</dbReference>
<dbReference type="InterPro" id="IPR016166">
    <property type="entry name" value="FAD-bd_PCMH"/>
</dbReference>
<comment type="similarity">
    <text evidence="3">Belongs to the xanthine dehydrogenase family.</text>
</comment>
<dbReference type="SUPFAM" id="SSF47741">
    <property type="entry name" value="CO dehydrogenase ISP C-domain like"/>
    <property type="match status" value="1"/>
</dbReference>
<dbReference type="InterPro" id="IPR012675">
    <property type="entry name" value="Beta-grasp_dom_sf"/>
</dbReference>
<feature type="compositionally biased region" description="Low complexity" evidence="13">
    <location>
        <begin position="64"/>
        <end position="77"/>
    </location>
</feature>
<keyword evidence="10" id="KW-0408">Iron</keyword>
<dbReference type="InterPro" id="IPR036856">
    <property type="entry name" value="Ald_Oxase/Xan_DH_a/b_sf"/>
</dbReference>
<dbReference type="InterPro" id="IPR002346">
    <property type="entry name" value="Mopterin_DH_FAD-bd"/>
</dbReference>
<evidence type="ECO:0000256" key="10">
    <source>
        <dbReference type="ARBA" id="ARBA00023004"/>
    </source>
</evidence>
<name>A0ABP0WRB5_9BRYO</name>
<dbReference type="PANTHER" id="PTHR11908:SF163">
    <property type="entry name" value="XANTHINE DEHYDROGENASE"/>
    <property type="match status" value="1"/>
</dbReference>
<keyword evidence="4" id="KW-0500">Molybdenum</keyword>
<evidence type="ECO:0000256" key="13">
    <source>
        <dbReference type="SAM" id="MobiDB-lite"/>
    </source>
</evidence>
<evidence type="ECO:0000313" key="16">
    <source>
        <dbReference type="Proteomes" id="UP001497444"/>
    </source>
</evidence>
<dbReference type="PROSITE" id="PS51387">
    <property type="entry name" value="FAD_PCMH"/>
    <property type="match status" value="1"/>
</dbReference>
<protein>
    <recommendedName>
        <fullName evidence="14">FAD-binding PCMH-type domain-containing protein</fullName>
    </recommendedName>
</protein>
<dbReference type="Pfam" id="PF01315">
    <property type="entry name" value="Ald_Xan_dh_C"/>
    <property type="match status" value="1"/>
</dbReference>
<keyword evidence="6" id="KW-0001">2Fe-2S</keyword>
<dbReference type="InterPro" id="IPR016208">
    <property type="entry name" value="Ald_Oxase/xanthine_DH-like"/>
</dbReference>
<keyword evidence="11" id="KW-0411">Iron-sulfur</keyword>
<dbReference type="SUPFAM" id="SSF55447">
    <property type="entry name" value="CO dehydrogenase flavoprotein C-terminal domain-like"/>
    <property type="match status" value="1"/>
</dbReference>
<keyword evidence="16" id="KW-1185">Reference proteome</keyword>
<dbReference type="SMART" id="SM01008">
    <property type="entry name" value="Ald_Xan_dh_C"/>
    <property type="match status" value="1"/>
</dbReference>
<evidence type="ECO:0000259" key="14">
    <source>
        <dbReference type="PROSITE" id="PS51387"/>
    </source>
</evidence>
<dbReference type="InterPro" id="IPR036683">
    <property type="entry name" value="CO_DH_flav_C_dom_sf"/>
</dbReference>
<dbReference type="Gene3D" id="3.30.390.50">
    <property type="entry name" value="CO dehydrogenase flavoprotein, C-terminal domain"/>
    <property type="match status" value="1"/>
</dbReference>
<dbReference type="InterPro" id="IPR046867">
    <property type="entry name" value="AldOxase/xan_DH_MoCoBD2"/>
</dbReference>
<dbReference type="InterPro" id="IPR036884">
    <property type="entry name" value="2Fe-2S-bd_dom_sf"/>
</dbReference>
<dbReference type="InterPro" id="IPR016169">
    <property type="entry name" value="FAD-bd_PCMH_sub2"/>
</dbReference>
<dbReference type="SMART" id="SM01092">
    <property type="entry name" value="CO_deh_flav_C"/>
    <property type="match status" value="1"/>
</dbReference>
<evidence type="ECO:0000256" key="4">
    <source>
        <dbReference type="ARBA" id="ARBA00022505"/>
    </source>
</evidence>
<evidence type="ECO:0000313" key="15">
    <source>
        <dbReference type="EMBL" id="CAK9267912.1"/>
    </source>
</evidence>
<organism evidence="15 16">
    <name type="scientific">Sphagnum jensenii</name>
    <dbReference type="NCBI Taxonomy" id="128206"/>
    <lineage>
        <taxon>Eukaryota</taxon>
        <taxon>Viridiplantae</taxon>
        <taxon>Streptophyta</taxon>
        <taxon>Embryophyta</taxon>
        <taxon>Bryophyta</taxon>
        <taxon>Sphagnophytina</taxon>
        <taxon>Sphagnopsida</taxon>
        <taxon>Sphagnales</taxon>
        <taxon>Sphagnaceae</taxon>
        <taxon>Sphagnum</taxon>
    </lineage>
</organism>
<gene>
    <name evidence="15" type="ORF">CSSPJE1EN1_LOCUS13390</name>
</gene>
<dbReference type="Pfam" id="PF02738">
    <property type="entry name" value="MoCoBD_1"/>
    <property type="match status" value="1"/>
</dbReference>
<dbReference type="InterPro" id="IPR006058">
    <property type="entry name" value="2Fe2S_fd_BS"/>
</dbReference>
<keyword evidence="8" id="KW-0274">FAD</keyword>
<dbReference type="SUPFAM" id="SSF54292">
    <property type="entry name" value="2Fe-2S ferredoxin-like"/>
    <property type="match status" value="1"/>
</dbReference>
<dbReference type="InterPro" id="IPR002888">
    <property type="entry name" value="2Fe-2S-bd"/>
</dbReference>
<dbReference type="SUPFAM" id="SSF56003">
    <property type="entry name" value="Molybdenum cofactor-binding domain"/>
    <property type="match status" value="1"/>
</dbReference>
<comment type="cofactor">
    <cofactor evidence="1">
        <name>Mo-molybdopterin</name>
        <dbReference type="ChEBI" id="CHEBI:71302"/>
    </cofactor>
</comment>
<evidence type="ECO:0000256" key="6">
    <source>
        <dbReference type="ARBA" id="ARBA00022714"/>
    </source>
</evidence>